<keyword evidence="10 13" id="KW-0648">Protein biosynthesis</keyword>
<evidence type="ECO:0000256" key="6">
    <source>
        <dbReference type="ARBA" id="ARBA00022741"/>
    </source>
</evidence>
<dbReference type="GO" id="GO:0005739">
    <property type="term" value="C:mitochondrion"/>
    <property type="evidence" value="ECO:0007669"/>
    <property type="project" value="UniProtKB-SubCell"/>
</dbReference>
<dbReference type="InterPro" id="IPR012947">
    <property type="entry name" value="tRNA_SAD"/>
</dbReference>
<evidence type="ECO:0000256" key="13">
    <source>
        <dbReference type="HAMAP-Rule" id="MF_03133"/>
    </source>
</evidence>
<dbReference type="InterPro" id="IPR050058">
    <property type="entry name" value="Ala-tRNA_ligase"/>
</dbReference>
<evidence type="ECO:0000256" key="5">
    <source>
        <dbReference type="ARBA" id="ARBA00022723"/>
    </source>
</evidence>
<dbReference type="NCBIfam" id="TIGR00344">
    <property type="entry name" value="alaS"/>
    <property type="match status" value="1"/>
</dbReference>
<comment type="domain">
    <text evidence="13">Consists of three domains; the N-terminal catalytic domain, the editing domain and the C-terminal C-Ala domain. The editing domain removes incorrectly charged amino acids, while the C-Ala domain, along with tRNA(Ala), serves as a bridge to cooperatively bring together the editing and aminoacylation centers thus stimulating deacylation of misacylated tRNAs.</text>
</comment>
<keyword evidence="8 13" id="KW-0067">ATP-binding</keyword>
<keyword evidence="11 13" id="KW-0030">Aminoacyl-tRNA synthetase</keyword>
<dbReference type="InterPro" id="IPR045864">
    <property type="entry name" value="aa-tRNA-synth_II/BPL/LPL"/>
</dbReference>
<dbReference type="InterPro" id="IPR023033">
    <property type="entry name" value="Ala_tRNA_ligase_euk/bac"/>
</dbReference>
<evidence type="ECO:0000259" key="14">
    <source>
        <dbReference type="PROSITE" id="PS50860"/>
    </source>
</evidence>
<dbReference type="FunFam" id="3.30.980.10:FF:000004">
    <property type="entry name" value="Alanine--tRNA ligase, cytoplasmic"/>
    <property type="match status" value="1"/>
</dbReference>
<reference evidence="15" key="1">
    <citation type="submission" date="2021-01" db="EMBL/GenBank/DDBJ databases">
        <authorList>
            <person name="Corre E."/>
            <person name="Pelletier E."/>
            <person name="Niang G."/>
            <person name="Scheremetjew M."/>
            <person name="Finn R."/>
            <person name="Kale V."/>
            <person name="Holt S."/>
            <person name="Cochrane G."/>
            <person name="Meng A."/>
            <person name="Brown T."/>
            <person name="Cohen L."/>
        </authorList>
    </citation>
    <scope>NUCLEOTIDE SEQUENCE</scope>
    <source>
        <strain evidence="15">CCMP3107</strain>
    </source>
</reference>
<dbReference type="Gene3D" id="3.10.310.40">
    <property type="match status" value="1"/>
</dbReference>
<feature type="binding site" evidence="13">
    <location>
        <position position="628"/>
    </location>
    <ligand>
        <name>Zn(2+)</name>
        <dbReference type="ChEBI" id="CHEBI:29105"/>
    </ligand>
</feature>
<dbReference type="Pfam" id="PF26023">
    <property type="entry name" value="ALA1"/>
    <property type="match status" value="1"/>
</dbReference>
<dbReference type="HAMAP" id="MF_00036_B">
    <property type="entry name" value="Ala_tRNA_synth_B"/>
    <property type="match status" value="1"/>
</dbReference>
<evidence type="ECO:0000256" key="3">
    <source>
        <dbReference type="ARBA" id="ARBA00022555"/>
    </source>
</evidence>
<dbReference type="InterPro" id="IPR018165">
    <property type="entry name" value="Ala-tRNA-synth_IIc_core"/>
</dbReference>
<dbReference type="GO" id="GO:0000049">
    <property type="term" value="F:tRNA binding"/>
    <property type="evidence" value="ECO:0007669"/>
    <property type="project" value="UniProtKB-KW"/>
</dbReference>
<comment type="similarity">
    <text evidence="2">Belongs to the class-II aminoacyl-tRNA synthetase family. Alax-L subfamily.</text>
</comment>
<name>A0A6V2XN65_HETAK</name>
<dbReference type="SMART" id="SM00863">
    <property type="entry name" value="tRNA_SAD"/>
    <property type="match status" value="1"/>
</dbReference>
<feature type="binding site" evidence="13">
    <location>
        <position position="624"/>
    </location>
    <ligand>
        <name>Zn(2+)</name>
        <dbReference type="ChEBI" id="CHEBI:29105"/>
    </ligand>
</feature>
<keyword evidence="7 13" id="KW-0862">Zinc</keyword>
<evidence type="ECO:0000256" key="8">
    <source>
        <dbReference type="ARBA" id="ARBA00022840"/>
    </source>
</evidence>
<dbReference type="GO" id="GO:0009507">
    <property type="term" value="C:chloroplast"/>
    <property type="evidence" value="ECO:0007669"/>
    <property type="project" value="UniProtKB-SubCell"/>
</dbReference>
<comment type="function">
    <text evidence="13">Catalyzes the attachment of alanine to tRNA(Ala) in a two-step reaction: alanine is first activated by ATP to form Ala-AMP and then transferred to the acceptor end of tRNA(Ala). Also edits incorrectly charged tRNA(Ala) via its editing domain.</text>
</comment>
<dbReference type="InterPro" id="IPR003156">
    <property type="entry name" value="DHHA1_dom"/>
</dbReference>
<keyword evidence="13" id="KW-0496">Mitochondrion</keyword>
<evidence type="ECO:0000256" key="1">
    <source>
        <dbReference type="ARBA" id="ARBA00004229"/>
    </source>
</evidence>
<dbReference type="GO" id="GO:0008270">
    <property type="term" value="F:zinc ion binding"/>
    <property type="evidence" value="ECO:0007669"/>
    <property type="project" value="UniProtKB-UniRule"/>
</dbReference>
<dbReference type="Gene3D" id="2.40.30.130">
    <property type="match status" value="1"/>
</dbReference>
<dbReference type="InterPro" id="IPR018164">
    <property type="entry name" value="Ala-tRNA-synth_IIc_N"/>
</dbReference>
<dbReference type="InterPro" id="IPR059090">
    <property type="entry name" value="ALA1_helical"/>
</dbReference>
<dbReference type="CDD" id="cd00673">
    <property type="entry name" value="AlaRS_core"/>
    <property type="match status" value="1"/>
</dbReference>
<proteinExistence type="inferred from homology"/>
<dbReference type="FunFam" id="3.30.930.10:FF:000011">
    <property type="entry name" value="Alanine--tRNA ligase, cytoplasmic"/>
    <property type="match status" value="1"/>
</dbReference>
<protein>
    <recommendedName>
        <fullName evidence="13">Alanine--tRNA ligase</fullName>
        <ecNumber evidence="13">6.1.1.7</ecNumber>
    </recommendedName>
    <alternativeName>
        <fullName evidence="13">Alanyl-tRNA synthetase</fullName>
        <shortName evidence="13">AlaRS</shortName>
    </alternativeName>
</protein>
<evidence type="ECO:0000256" key="2">
    <source>
        <dbReference type="ARBA" id="ARBA00008429"/>
    </source>
</evidence>
<dbReference type="Gene3D" id="3.30.980.10">
    <property type="entry name" value="Threonyl-trna Synthetase, Chain A, domain 2"/>
    <property type="match status" value="1"/>
</dbReference>
<dbReference type="PROSITE" id="PS50860">
    <property type="entry name" value="AA_TRNA_LIGASE_II_ALA"/>
    <property type="match status" value="1"/>
</dbReference>
<dbReference type="InterPro" id="IPR009000">
    <property type="entry name" value="Transl_B-barrel_sf"/>
</dbReference>
<dbReference type="Pfam" id="PF07973">
    <property type="entry name" value="tRNA_SAD"/>
    <property type="match status" value="1"/>
</dbReference>
<keyword evidence="13" id="KW-0963">Cytoplasm</keyword>
<dbReference type="PANTHER" id="PTHR11777">
    <property type="entry name" value="ALANYL-TRNA SYNTHETASE"/>
    <property type="match status" value="1"/>
</dbReference>
<dbReference type="SUPFAM" id="SSF50447">
    <property type="entry name" value="Translation proteins"/>
    <property type="match status" value="1"/>
</dbReference>
<sequence length="984" mass="106908">MAELVQQTENMQLAELEWPAERIRESFIAFFRDRYEHVFWPSSPVVPHDDPTLLFANAGMNQFKPHFLGTMDPSLPMAKLSRAVNSQKCIRAGGKHNDLDDVGKDVYHHTFFEMLGNWSFGAYFKREAIAWAWECLTEVFGLSPERLYATYFGGDETQGLEPDEEAREIWLQFLPAERVLPFGCKDNFWEMGDTGPCGPCTEIHYDRIGGRDAAPLVNADLPDVIEIWNNVFIQFNREEGGVLRELPNKHVDTGMGFERLASILQGKTSNYDTDIFQPIFRAIQQVTGARDYTGKIEAEDTDNVDMAYRVVADHIRTLTFAITDGAVPSSDGRGYVLRRVLRRGVRYGQQVLGGPPGFFHQLVPVVVGLMKGAFPELEGRQAFVMDVIKEEEESFNKTLDKGLREFNKIAEQVKAEGKTVFPGDAAQFLYATMGFPVDLTTLMAEEQGLTLDAEGFEAKMEEEREKSKEAHAAAKSGGGANLVLEAEQTSWLANNGVAATDSAPKYLGAEEGAGLPAVVVAIFKKSEVDNGRAGFVDSATAADGPVGVLLDRTAFYAESGGQIFDTGAIAFGEAGEAFEVGNCQTFAGYDLHVGEVAGGGSLAVGAAVRVGVDYARRARVAPNHTMTHVLNFALREVLLGGVTDDRTGACDQKGSAVDAERLRFDFAWNGPLEPEQLARVEAIVNEKIAEQLPVYAEVSPFEQACQIPSLRRVFGERYPDPVRVISVGAPVGELLADPLDPKWNGLSIEFCGGTHLTNTGQAAFFQLMEESGIAKGIRRVIAVTRGAAEEARDRSRAFEAELKAAAELEGEALLEACKGLTQALNPLAISVVDKNRLREELGALATKVKAWKKKQLKAMSGMALGLCEEKAKEAREAGARKVVLRVDFGCDGKVGKKCVQEMHKHHPEGVFMVLSADEDADRFQCYAMIPGAKEKGLDANAWLAAAMDAAGGGKSGGKPDNAMGTVNGCSGIDAAAAAAEAFEL</sequence>
<comment type="subcellular location">
    <subcellularLocation>
        <location evidence="13">Mitochondrion</location>
    </subcellularLocation>
    <subcellularLocation>
        <location evidence="13">Cytoplasm</location>
    </subcellularLocation>
    <subcellularLocation>
        <location evidence="1">Plastid</location>
        <location evidence="1">Chloroplast</location>
    </subcellularLocation>
</comment>
<comment type="cofactor">
    <cofactor evidence="13">
        <name>Zn(2+)</name>
        <dbReference type="ChEBI" id="CHEBI:29105"/>
    </cofactor>
    <text evidence="13">Binds 1 zinc ion per subunit.</text>
</comment>
<evidence type="ECO:0000256" key="9">
    <source>
        <dbReference type="ARBA" id="ARBA00022884"/>
    </source>
</evidence>
<evidence type="ECO:0000256" key="7">
    <source>
        <dbReference type="ARBA" id="ARBA00022833"/>
    </source>
</evidence>
<dbReference type="InterPro" id="IPR002318">
    <property type="entry name" value="Ala-tRNA-lgiase_IIc"/>
</dbReference>
<dbReference type="SUPFAM" id="SSF55681">
    <property type="entry name" value="Class II aaRS and biotin synthetases"/>
    <property type="match status" value="1"/>
</dbReference>
<comment type="subunit">
    <text evidence="13">Monomer.</text>
</comment>
<dbReference type="SUPFAM" id="SSF101353">
    <property type="entry name" value="Putative anticodon-binding domain of alanyl-tRNA synthetase (AlaRS)"/>
    <property type="match status" value="1"/>
</dbReference>
<dbReference type="EC" id="6.1.1.7" evidence="13"/>
<dbReference type="Gene3D" id="3.30.930.10">
    <property type="entry name" value="Bira Bifunctional Protein, Domain 2"/>
    <property type="match status" value="1"/>
</dbReference>
<organism evidence="15">
    <name type="scientific">Heterosigma akashiwo</name>
    <name type="common">Chromophytic alga</name>
    <name type="synonym">Heterosigma carterae</name>
    <dbReference type="NCBI Taxonomy" id="2829"/>
    <lineage>
        <taxon>Eukaryota</taxon>
        <taxon>Sar</taxon>
        <taxon>Stramenopiles</taxon>
        <taxon>Ochrophyta</taxon>
        <taxon>Raphidophyceae</taxon>
        <taxon>Chattonellales</taxon>
        <taxon>Chattonellaceae</taxon>
        <taxon>Heterosigma</taxon>
    </lineage>
</organism>
<dbReference type="InterPro" id="IPR018162">
    <property type="entry name" value="Ala-tRNA-ligase_IIc_anticod-bd"/>
</dbReference>
<dbReference type="GO" id="GO:0004813">
    <property type="term" value="F:alanine-tRNA ligase activity"/>
    <property type="evidence" value="ECO:0007669"/>
    <property type="project" value="UniProtKB-UniRule"/>
</dbReference>
<dbReference type="AlphaFoldDB" id="A0A6V2XN65"/>
<keyword evidence="5 13" id="KW-0479">Metal-binding</keyword>
<dbReference type="GO" id="GO:0005524">
    <property type="term" value="F:ATP binding"/>
    <property type="evidence" value="ECO:0007669"/>
    <property type="project" value="UniProtKB-UniRule"/>
</dbReference>
<comment type="catalytic activity">
    <reaction evidence="12 13">
        <text>tRNA(Ala) + L-alanine + ATP = L-alanyl-tRNA(Ala) + AMP + diphosphate</text>
        <dbReference type="Rhea" id="RHEA:12540"/>
        <dbReference type="Rhea" id="RHEA-COMP:9657"/>
        <dbReference type="Rhea" id="RHEA-COMP:9923"/>
        <dbReference type="ChEBI" id="CHEBI:30616"/>
        <dbReference type="ChEBI" id="CHEBI:33019"/>
        <dbReference type="ChEBI" id="CHEBI:57972"/>
        <dbReference type="ChEBI" id="CHEBI:78442"/>
        <dbReference type="ChEBI" id="CHEBI:78497"/>
        <dbReference type="ChEBI" id="CHEBI:456215"/>
        <dbReference type="EC" id="6.1.1.7"/>
    </reaction>
</comment>
<feature type="binding site" evidence="13">
    <location>
        <position position="751"/>
    </location>
    <ligand>
        <name>Zn(2+)</name>
        <dbReference type="ChEBI" id="CHEBI:29105"/>
    </ligand>
</feature>
<keyword evidence="6 13" id="KW-0547">Nucleotide-binding</keyword>
<keyword evidence="9 13" id="KW-0694">RNA-binding</keyword>
<accession>A0A6V2XN65</accession>
<keyword evidence="3 13" id="KW-0820">tRNA-binding</keyword>
<evidence type="ECO:0000256" key="10">
    <source>
        <dbReference type="ARBA" id="ARBA00022917"/>
    </source>
</evidence>
<gene>
    <name evidence="15" type="ORF">HAKA00212_LOCUS6044</name>
</gene>
<evidence type="ECO:0000256" key="11">
    <source>
        <dbReference type="ARBA" id="ARBA00023146"/>
    </source>
</evidence>
<dbReference type="PANTHER" id="PTHR11777:SF9">
    <property type="entry name" value="ALANINE--TRNA LIGASE, CYTOPLASMIC"/>
    <property type="match status" value="1"/>
</dbReference>
<dbReference type="SUPFAM" id="SSF55186">
    <property type="entry name" value="ThrRS/AlaRS common domain"/>
    <property type="match status" value="1"/>
</dbReference>
<dbReference type="InterPro" id="IPR018163">
    <property type="entry name" value="Thr/Ala-tRNA-synth_IIc_edit"/>
</dbReference>
<dbReference type="EMBL" id="HBIU01013222">
    <property type="protein sequence ID" value="CAE0627366.1"/>
    <property type="molecule type" value="Transcribed_RNA"/>
</dbReference>
<evidence type="ECO:0000256" key="4">
    <source>
        <dbReference type="ARBA" id="ARBA00022598"/>
    </source>
</evidence>
<dbReference type="Pfam" id="PF02272">
    <property type="entry name" value="DHHA1"/>
    <property type="match status" value="1"/>
</dbReference>
<evidence type="ECO:0000256" key="12">
    <source>
        <dbReference type="ARBA" id="ARBA00048300"/>
    </source>
</evidence>
<dbReference type="PRINTS" id="PR00980">
    <property type="entry name" value="TRNASYNTHALA"/>
</dbReference>
<evidence type="ECO:0000313" key="15">
    <source>
        <dbReference type="EMBL" id="CAE0627366.1"/>
    </source>
</evidence>
<keyword evidence="4 13" id="KW-0436">Ligase</keyword>
<dbReference type="Pfam" id="PF01411">
    <property type="entry name" value="tRNA-synt_2c"/>
    <property type="match status" value="1"/>
</dbReference>
<dbReference type="GO" id="GO:0070143">
    <property type="term" value="P:mitochondrial alanyl-tRNA aminoacylation"/>
    <property type="evidence" value="ECO:0007669"/>
    <property type="project" value="UniProtKB-UniRule"/>
</dbReference>
<feature type="binding site" evidence="13">
    <location>
        <position position="755"/>
    </location>
    <ligand>
        <name>Zn(2+)</name>
        <dbReference type="ChEBI" id="CHEBI:29105"/>
    </ligand>
</feature>
<dbReference type="GO" id="GO:0002161">
    <property type="term" value="F:aminoacyl-tRNA deacylase activity"/>
    <property type="evidence" value="ECO:0007669"/>
    <property type="project" value="TreeGrafter"/>
</dbReference>
<feature type="domain" description="Alanyl-transfer RNA synthetases family profile" evidence="14">
    <location>
        <begin position="18"/>
        <end position="794"/>
    </location>
</feature>